<gene>
    <name evidence="2" type="ORF">LzC2_04120</name>
</gene>
<feature type="transmembrane region" description="Helical" evidence="1">
    <location>
        <begin position="77"/>
        <end position="98"/>
    </location>
</feature>
<dbReference type="RefSeq" id="WP_171183213.1">
    <property type="nucleotide sequence ID" value="NZ_WTPX01000007.1"/>
</dbReference>
<evidence type="ECO:0000256" key="1">
    <source>
        <dbReference type="SAM" id="Phobius"/>
    </source>
</evidence>
<dbReference type="Proteomes" id="UP000609651">
    <property type="component" value="Unassembled WGS sequence"/>
</dbReference>
<proteinExistence type="predicted"/>
<feature type="transmembrane region" description="Helical" evidence="1">
    <location>
        <begin position="110"/>
        <end position="129"/>
    </location>
</feature>
<reference evidence="2 3" key="1">
    <citation type="journal article" date="2020" name="Syst. Appl. Microbiol.">
        <title>Alienimonas chondri sp. nov., a novel planctomycete isolated from the biofilm of the red alga Chondrus crispus.</title>
        <authorList>
            <person name="Vitorino I."/>
            <person name="Albuquerque L."/>
            <person name="Wiegand S."/>
            <person name="Kallscheuer N."/>
            <person name="da Costa M.S."/>
            <person name="Lobo-da-Cunha A."/>
            <person name="Jogler C."/>
            <person name="Lage O.M."/>
        </authorList>
    </citation>
    <scope>NUCLEOTIDE SEQUENCE [LARGE SCALE GENOMIC DNA]</scope>
    <source>
        <strain evidence="2 3">LzC2</strain>
    </source>
</reference>
<keyword evidence="1" id="KW-0812">Transmembrane</keyword>
<protein>
    <submittedName>
        <fullName evidence="2">Uncharacterized protein</fullName>
    </submittedName>
</protein>
<evidence type="ECO:0000313" key="2">
    <source>
        <dbReference type="EMBL" id="NNJ24356.1"/>
    </source>
</evidence>
<feature type="transmembrane region" description="Helical" evidence="1">
    <location>
        <begin position="42"/>
        <end position="65"/>
    </location>
</feature>
<dbReference type="EMBL" id="WTPX01000007">
    <property type="protein sequence ID" value="NNJ24356.1"/>
    <property type="molecule type" value="Genomic_DNA"/>
</dbReference>
<keyword evidence="3" id="KW-1185">Reference proteome</keyword>
<accession>A0ABX1V8Q4</accession>
<comment type="caution">
    <text evidence="2">The sequence shown here is derived from an EMBL/GenBank/DDBJ whole genome shotgun (WGS) entry which is preliminary data.</text>
</comment>
<sequence length="130" mass="14172">MDILLYLAGALQLGIASANFVAVKMLRYPEAVAALPSSVRQVFWVQNVYIVLTVVGLSLACFAYPGELSSGAGLGRGLSGFLTLFWGTRLGVQLFYYSPEERRRRRAIDLLFVGTFVYLTGVFAVAAIGR</sequence>
<name>A0ABX1V8Q4_9PLAN</name>
<organism evidence="2 3">
    <name type="scientific">Alienimonas chondri</name>
    <dbReference type="NCBI Taxonomy" id="2681879"/>
    <lineage>
        <taxon>Bacteria</taxon>
        <taxon>Pseudomonadati</taxon>
        <taxon>Planctomycetota</taxon>
        <taxon>Planctomycetia</taxon>
        <taxon>Planctomycetales</taxon>
        <taxon>Planctomycetaceae</taxon>
        <taxon>Alienimonas</taxon>
    </lineage>
</organism>
<keyword evidence="1" id="KW-1133">Transmembrane helix</keyword>
<keyword evidence="1" id="KW-0472">Membrane</keyword>
<evidence type="ECO:0000313" key="3">
    <source>
        <dbReference type="Proteomes" id="UP000609651"/>
    </source>
</evidence>